<evidence type="ECO:0000313" key="12">
    <source>
        <dbReference type="EMBL" id="PON86176.1"/>
    </source>
</evidence>
<proteinExistence type="predicted"/>
<evidence type="ECO:0000256" key="2">
    <source>
        <dbReference type="ARBA" id="ARBA00023015"/>
    </source>
</evidence>
<sequence length="358" mass="39601">MGRKCSHCGEMGHNSRTCNSRRRSHELILGGGRQLRLFGVQLELLSNSSPSSSSRLSSLDINRRKSFSMDCLSSSSSPALFAASSSIPSSSSSSSSRISCSSTTTTIDEISDKLSNGYLSDGLMARAQLERKKGVPWTEEEHRIFLVGLEKLGKGDWRGISKNFVTTRTPTQVASHAQKYFLRQNTLLNKKKRRPSLFDVGRDQLLSLQMVNINMSKPGETSITHHDHPSLGFSAKTMMTVPTSQLLHVKYSSTTTSTKFDASKIDHSEWPIFMNHHHGHDHHRHCQAPAVRIFNESLDSRIRPSVSSSSTKAHSLQNSTTSTNATPDLELKLGAPMPLRRTKPCPRQSLLFGPISVT</sequence>
<dbReference type="NCBIfam" id="TIGR01557">
    <property type="entry name" value="myb_SHAQKYF"/>
    <property type="match status" value="1"/>
</dbReference>
<dbReference type="CDD" id="cd00167">
    <property type="entry name" value="SANT"/>
    <property type="match status" value="1"/>
</dbReference>
<dbReference type="GO" id="GO:0009723">
    <property type="term" value="P:response to ethylene"/>
    <property type="evidence" value="ECO:0007669"/>
    <property type="project" value="TreeGrafter"/>
</dbReference>
<dbReference type="InterPro" id="IPR006447">
    <property type="entry name" value="Myb_dom_plants"/>
</dbReference>
<keyword evidence="4" id="KW-0804">Transcription</keyword>
<dbReference type="PANTHER" id="PTHR44191">
    <property type="entry name" value="TRANSCRIPTION FACTOR KUA1"/>
    <property type="match status" value="1"/>
</dbReference>
<dbReference type="PROSITE" id="PS50090">
    <property type="entry name" value="MYB_LIKE"/>
    <property type="match status" value="1"/>
</dbReference>
<accession>A0A2P5EKT8</accession>
<dbReference type="GO" id="GO:0005634">
    <property type="term" value="C:nucleus"/>
    <property type="evidence" value="ECO:0007669"/>
    <property type="project" value="UniProtKB-SubCell"/>
</dbReference>
<comment type="subcellular location">
    <subcellularLocation>
        <location evidence="1">Nucleus</location>
    </subcellularLocation>
</comment>
<dbReference type="InterPro" id="IPR052245">
    <property type="entry name" value="Plant_Stress_Dev_TF"/>
</dbReference>
<dbReference type="FunCoup" id="A0A2P5EKT8">
    <property type="interactions" value="151"/>
</dbReference>
<evidence type="ECO:0000256" key="6">
    <source>
        <dbReference type="PROSITE-ProRule" id="PRU00047"/>
    </source>
</evidence>
<keyword evidence="6" id="KW-0863">Zinc-finger</keyword>
<dbReference type="InterPro" id="IPR001878">
    <property type="entry name" value="Znf_CCHC"/>
</dbReference>
<feature type="compositionally biased region" description="Polar residues" evidence="7">
    <location>
        <begin position="311"/>
        <end position="326"/>
    </location>
</feature>
<dbReference type="InterPro" id="IPR017930">
    <property type="entry name" value="Myb_dom"/>
</dbReference>
<evidence type="ECO:0000256" key="3">
    <source>
        <dbReference type="ARBA" id="ARBA00023125"/>
    </source>
</evidence>
<evidence type="ECO:0000313" key="13">
    <source>
        <dbReference type="Proteomes" id="UP000237000"/>
    </source>
</evidence>
<evidence type="ECO:0000256" key="7">
    <source>
        <dbReference type="SAM" id="MobiDB-lite"/>
    </source>
</evidence>
<dbReference type="SMART" id="SM00717">
    <property type="entry name" value="SANT"/>
    <property type="match status" value="1"/>
</dbReference>
<protein>
    <submittedName>
        <fullName evidence="12">GAMYB transcription factor</fullName>
    </submittedName>
</protein>
<reference evidence="13" key="1">
    <citation type="submission" date="2016-06" db="EMBL/GenBank/DDBJ databases">
        <title>Parallel loss of symbiosis genes in relatives of nitrogen-fixing non-legume Parasponia.</title>
        <authorList>
            <person name="Van Velzen R."/>
            <person name="Holmer R."/>
            <person name="Bu F."/>
            <person name="Rutten L."/>
            <person name="Van Zeijl A."/>
            <person name="Liu W."/>
            <person name="Santuari L."/>
            <person name="Cao Q."/>
            <person name="Sharma T."/>
            <person name="Shen D."/>
            <person name="Roswanjaya Y."/>
            <person name="Wardhani T."/>
            <person name="Kalhor M.S."/>
            <person name="Jansen J."/>
            <person name="Van den Hoogen J."/>
            <person name="Gungor B."/>
            <person name="Hartog M."/>
            <person name="Hontelez J."/>
            <person name="Verver J."/>
            <person name="Yang W.-C."/>
            <person name="Schijlen E."/>
            <person name="Repin R."/>
            <person name="Schilthuizen M."/>
            <person name="Schranz E."/>
            <person name="Heidstra R."/>
            <person name="Miyata K."/>
            <person name="Fedorova E."/>
            <person name="Kohlen W."/>
            <person name="Bisseling T."/>
            <person name="Smit S."/>
            <person name="Geurts R."/>
        </authorList>
    </citation>
    <scope>NUCLEOTIDE SEQUENCE [LARGE SCALE GENOMIC DNA]</scope>
    <source>
        <strain evidence="13">cv. RG33-2</strain>
    </source>
</reference>
<feature type="domain" description="HTH myb-type" evidence="11">
    <location>
        <begin position="129"/>
        <end position="185"/>
    </location>
</feature>
<dbReference type="GO" id="GO:0006355">
    <property type="term" value="P:regulation of DNA-templated transcription"/>
    <property type="evidence" value="ECO:0007669"/>
    <property type="project" value="UniProtKB-ARBA"/>
</dbReference>
<dbReference type="FunFam" id="1.10.10.60:FF:000009">
    <property type="entry name" value="transcription factor MYB1R1"/>
    <property type="match status" value="1"/>
</dbReference>
<keyword evidence="6" id="KW-0479">Metal-binding</keyword>
<keyword evidence="6" id="KW-0862">Zinc</keyword>
<feature type="region of interest" description="Disordered" evidence="7">
    <location>
        <begin position="1"/>
        <end position="20"/>
    </location>
</feature>
<organism evidence="12 13">
    <name type="scientific">Trema orientale</name>
    <name type="common">Charcoal tree</name>
    <name type="synonym">Celtis orientalis</name>
    <dbReference type="NCBI Taxonomy" id="63057"/>
    <lineage>
        <taxon>Eukaryota</taxon>
        <taxon>Viridiplantae</taxon>
        <taxon>Streptophyta</taxon>
        <taxon>Embryophyta</taxon>
        <taxon>Tracheophyta</taxon>
        <taxon>Spermatophyta</taxon>
        <taxon>Magnoliopsida</taxon>
        <taxon>eudicotyledons</taxon>
        <taxon>Gunneridae</taxon>
        <taxon>Pentapetalae</taxon>
        <taxon>rosids</taxon>
        <taxon>fabids</taxon>
        <taxon>Rosales</taxon>
        <taxon>Cannabaceae</taxon>
        <taxon>Trema</taxon>
    </lineage>
</organism>
<dbReference type="GO" id="GO:0008270">
    <property type="term" value="F:zinc ion binding"/>
    <property type="evidence" value="ECO:0007669"/>
    <property type="project" value="UniProtKB-KW"/>
</dbReference>
<dbReference type="PROSITE" id="PS51293">
    <property type="entry name" value="SANT"/>
    <property type="match status" value="1"/>
</dbReference>
<feature type="domain" description="SANT" evidence="10">
    <location>
        <begin position="137"/>
        <end position="185"/>
    </location>
</feature>
<keyword evidence="2" id="KW-0805">Transcription regulation</keyword>
<dbReference type="PROSITE" id="PS51294">
    <property type="entry name" value="HTH_MYB"/>
    <property type="match status" value="1"/>
</dbReference>
<keyword evidence="13" id="KW-1185">Reference proteome</keyword>
<dbReference type="Proteomes" id="UP000237000">
    <property type="component" value="Unassembled WGS sequence"/>
</dbReference>
<feature type="domain" description="Myb-like" evidence="8">
    <location>
        <begin position="129"/>
        <end position="181"/>
    </location>
</feature>
<dbReference type="InterPro" id="IPR009057">
    <property type="entry name" value="Homeodomain-like_sf"/>
</dbReference>
<dbReference type="STRING" id="63057.A0A2P5EKT8"/>
<dbReference type="Gene3D" id="1.10.10.60">
    <property type="entry name" value="Homeodomain-like"/>
    <property type="match status" value="1"/>
</dbReference>
<dbReference type="Pfam" id="PF00249">
    <property type="entry name" value="Myb_DNA-binding"/>
    <property type="match status" value="1"/>
</dbReference>
<dbReference type="GO" id="GO:0009739">
    <property type="term" value="P:response to gibberellin"/>
    <property type="evidence" value="ECO:0007669"/>
    <property type="project" value="TreeGrafter"/>
</dbReference>
<keyword evidence="3" id="KW-0238">DNA-binding</keyword>
<evidence type="ECO:0000259" key="11">
    <source>
        <dbReference type="PROSITE" id="PS51294"/>
    </source>
</evidence>
<dbReference type="InterPro" id="IPR001005">
    <property type="entry name" value="SANT/Myb"/>
</dbReference>
<dbReference type="InterPro" id="IPR017884">
    <property type="entry name" value="SANT_dom"/>
</dbReference>
<evidence type="ECO:0000256" key="4">
    <source>
        <dbReference type="ARBA" id="ARBA00023163"/>
    </source>
</evidence>
<evidence type="ECO:0000256" key="1">
    <source>
        <dbReference type="ARBA" id="ARBA00004123"/>
    </source>
</evidence>
<gene>
    <name evidence="12" type="ORF">TorRG33x02_180500</name>
</gene>
<evidence type="ECO:0000259" key="10">
    <source>
        <dbReference type="PROSITE" id="PS51293"/>
    </source>
</evidence>
<dbReference type="PROSITE" id="PS50158">
    <property type="entry name" value="ZF_CCHC"/>
    <property type="match status" value="1"/>
</dbReference>
<dbReference type="OrthoDB" id="118550at2759"/>
<evidence type="ECO:0000259" key="8">
    <source>
        <dbReference type="PROSITE" id="PS50090"/>
    </source>
</evidence>
<feature type="region of interest" description="Disordered" evidence="7">
    <location>
        <begin position="303"/>
        <end position="330"/>
    </location>
</feature>
<name>A0A2P5EKT8_TREOI</name>
<dbReference type="InParanoid" id="A0A2P5EKT8"/>
<feature type="domain" description="CCHC-type" evidence="9">
    <location>
        <begin position="3"/>
        <end position="18"/>
    </location>
</feature>
<dbReference type="EMBL" id="JXTC01000136">
    <property type="protein sequence ID" value="PON86176.1"/>
    <property type="molecule type" value="Genomic_DNA"/>
</dbReference>
<dbReference type="AlphaFoldDB" id="A0A2P5EKT8"/>
<evidence type="ECO:0000259" key="9">
    <source>
        <dbReference type="PROSITE" id="PS50158"/>
    </source>
</evidence>
<dbReference type="SUPFAM" id="SSF46689">
    <property type="entry name" value="Homeodomain-like"/>
    <property type="match status" value="1"/>
</dbReference>
<comment type="caution">
    <text evidence="12">The sequence shown here is derived from an EMBL/GenBank/DDBJ whole genome shotgun (WGS) entry which is preliminary data.</text>
</comment>
<evidence type="ECO:0000256" key="5">
    <source>
        <dbReference type="ARBA" id="ARBA00023242"/>
    </source>
</evidence>
<keyword evidence="5" id="KW-0539">Nucleus</keyword>
<dbReference type="PANTHER" id="PTHR44191:SF62">
    <property type="entry name" value="OS04G0341900 PROTEIN"/>
    <property type="match status" value="1"/>
</dbReference>
<dbReference type="GO" id="GO:0003677">
    <property type="term" value="F:DNA binding"/>
    <property type="evidence" value="ECO:0007669"/>
    <property type="project" value="UniProtKB-KW"/>
</dbReference>